<gene>
    <name evidence="1" type="ORF">HBH25_00625</name>
</gene>
<organism evidence="1 2">
    <name type="scientific">Pseudomonas quercus</name>
    <dbReference type="NCBI Taxonomy" id="2722792"/>
    <lineage>
        <taxon>Bacteria</taxon>
        <taxon>Pseudomonadati</taxon>
        <taxon>Pseudomonadota</taxon>
        <taxon>Gammaproteobacteria</taxon>
        <taxon>Pseudomonadales</taxon>
        <taxon>Pseudomonadaceae</taxon>
        <taxon>Pseudomonas</taxon>
    </lineage>
</organism>
<dbReference type="RefSeq" id="WP_168080488.1">
    <property type="nucleotide sequence ID" value="NZ_JAAVJI010000001.1"/>
</dbReference>
<dbReference type="EMBL" id="JAAVJI010000001">
    <property type="protein sequence ID" value="NJO99376.1"/>
    <property type="molecule type" value="Genomic_DNA"/>
</dbReference>
<proteinExistence type="predicted"/>
<evidence type="ECO:0000313" key="1">
    <source>
        <dbReference type="EMBL" id="NJO99376.1"/>
    </source>
</evidence>
<sequence length="157" mass="17680">MNVPVFYCDAWFRSKNTAVGPISEEAAKVRHVAGKPYVALIGSNTTPSCFVEVLLDKDMVGVVYLDEKGREYLTYQFQCMDSERLFLTMATYREFSADGKVSVGTSYIFNKEGGLVIRCEKFNPHEVEEANANFDPTGNYEKIPAFGDYSGVIRKDR</sequence>
<keyword evidence="2" id="KW-1185">Reference proteome</keyword>
<reference evidence="1 2" key="1">
    <citation type="submission" date="2020-03" db="EMBL/GenBank/DDBJ databases">
        <authorList>
            <person name="Wang L."/>
            <person name="He N."/>
            <person name="Li Y."/>
            <person name="Fang Y."/>
            <person name="Zhang F."/>
        </authorList>
    </citation>
    <scope>NUCLEOTIDE SEQUENCE [LARGE SCALE GENOMIC DNA]</scope>
    <source>
        <strain evidence="2">hsmgli-8</strain>
    </source>
</reference>
<dbReference type="Proteomes" id="UP000746535">
    <property type="component" value="Unassembled WGS sequence"/>
</dbReference>
<name>A0ABX0YAQ8_9PSED</name>
<accession>A0ABX0YAQ8</accession>
<evidence type="ECO:0000313" key="2">
    <source>
        <dbReference type="Proteomes" id="UP000746535"/>
    </source>
</evidence>
<protein>
    <submittedName>
        <fullName evidence="1">Lytic transglycosylase</fullName>
    </submittedName>
</protein>
<comment type="caution">
    <text evidence="1">The sequence shown here is derived from an EMBL/GenBank/DDBJ whole genome shotgun (WGS) entry which is preliminary data.</text>
</comment>